<dbReference type="Proteomes" id="UP000828390">
    <property type="component" value="Unassembled WGS sequence"/>
</dbReference>
<reference evidence="2" key="1">
    <citation type="journal article" date="2019" name="bioRxiv">
        <title>The Genome of the Zebra Mussel, Dreissena polymorpha: A Resource for Invasive Species Research.</title>
        <authorList>
            <person name="McCartney M.A."/>
            <person name="Auch B."/>
            <person name="Kono T."/>
            <person name="Mallez S."/>
            <person name="Zhang Y."/>
            <person name="Obille A."/>
            <person name="Becker A."/>
            <person name="Abrahante J.E."/>
            <person name="Garbe J."/>
            <person name="Badalamenti J.P."/>
            <person name="Herman A."/>
            <person name="Mangelson H."/>
            <person name="Liachko I."/>
            <person name="Sullivan S."/>
            <person name="Sone E.D."/>
            <person name="Koren S."/>
            <person name="Silverstein K.A.T."/>
            <person name="Beckman K.B."/>
            <person name="Gohl D.M."/>
        </authorList>
    </citation>
    <scope>NUCLEOTIDE SEQUENCE</scope>
    <source>
        <strain evidence="2">Duluth1</strain>
        <tissue evidence="2">Whole animal</tissue>
    </source>
</reference>
<sequence>MDTAIPVPRGSRSGTIRGLMSVDGLPKTIKPETTRHPHAPTGYNTDKPGSNTQHGAHTDCPGSTMKSHG</sequence>
<proteinExistence type="predicted"/>
<dbReference type="EMBL" id="JAIWYP010000002">
    <property type="protein sequence ID" value="KAH3862459.1"/>
    <property type="molecule type" value="Genomic_DNA"/>
</dbReference>
<feature type="region of interest" description="Disordered" evidence="1">
    <location>
        <begin position="1"/>
        <end position="69"/>
    </location>
</feature>
<evidence type="ECO:0000313" key="2">
    <source>
        <dbReference type="EMBL" id="KAH3862459.1"/>
    </source>
</evidence>
<comment type="caution">
    <text evidence="2">The sequence shown here is derived from an EMBL/GenBank/DDBJ whole genome shotgun (WGS) entry which is preliminary data.</text>
</comment>
<gene>
    <name evidence="2" type="ORF">DPMN_025426</name>
</gene>
<accession>A0A9D4LRB8</accession>
<protein>
    <submittedName>
        <fullName evidence="2">Uncharacterized protein</fullName>
    </submittedName>
</protein>
<keyword evidence="3" id="KW-1185">Reference proteome</keyword>
<dbReference type="AlphaFoldDB" id="A0A9D4LRB8"/>
<name>A0A9D4LRB8_DREPO</name>
<feature type="compositionally biased region" description="Polar residues" evidence="1">
    <location>
        <begin position="42"/>
        <end position="55"/>
    </location>
</feature>
<evidence type="ECO:0000313" key="3">
    <source>
        <dbReference type="Proteomes" id="UP000828390"/>
    </source>
</evidence>
<reference evidence="2" key="2">
    <citation type="submission" date="2020-11" db="EMBL/GenBank/DDBJ databases">
        <authorList>
            <person name="McCartney M.A."/>
            <person name="Auch B."/>
            <person name="Kono T."/>
            <person name="Mallez S."/>
            <person name="Becker A."/>
            <person name="Gohl D.M."/>
            <person name="Silverstein K.A.T."/>
            <person name="Koren S."/>
            <person name="Bechman K.B."/>
            <person name="Herman A."/>
            <person name="Abrahante J.E."/>
            <person name="Garbe J."/>
        </authorList>
    </citation>
    <scope>NUCLEOTIDE SEQUENCE</scope>
    <source>
        <strain evidence="2">Duluth1</strain>
        <tissue evidence="2">Whole animal</tissue>
    </source>
</reference>
<organism evidence="2 3">
    <name type="scientific">Dreissena polymorpha</name>
    <name type="common">Zebra mussel</name>
    <name type="synonym">Mytilus polymorpha</name>
    <dbReference type="NCBI Taxonomy" id="45954"/>
    <lineage>
        <taxon>Eukaryota</taxon>
        <taxon>Metazoa</taxon>
        <taxon>Spiralia</taxon>
        <taxon>Lophotrochozoa</taxon>
        <taxon>Mollusca</taxon>
        <taxon>Bivalvia</taxon>
        <taxon>Autobranchia</taxon>
        <taxon>Heteroconchia</taxon>
        <taxon>Euheterodonta</taxon>
        <taxon>Imparidentia</taxon>
        <taxon>Neoheterodontei</taxon>
        <taxon>Myida</taxon>
        <taxon>Dreissenoidea</taxon>
        <taxon>Dreissenidae</taxon>
        <taxon>Dreissena</taxon>
    </lineage>
</organism>
<evidence type="ECO:0000256" key="1">
    <source>
        <dbReference type="SAM" id="MobiDB-lite"/>
    </source>
</evidence>